<evidence type="ECO:0000313" key="2">
    <source>
        <dbReference type="EMBL" id="ACK67734.1"/>
    </source>
</evidence>
<feature type="domain" description="DUF1330" evidence="1">
    <location>
        <begin position="6"/>
        <end position="95"/>
    </location>
</feature>
<name>B7K428_RIPO1</name>
<dbReference type="InterPro" id="IPR010753">
    <property type="entry name" value="DUF1330"/>
</dbReference>
<dbReference type="HOGENOM" id="CLU_2304087_0_0_3"/>
<dbReference type="SUPFAM" id="SSF54909">
    <property type="entry name" value="Dimeric alpha+beta barrel"/>
    <property type="match status" value="1"/>
</dbReference>
<evidence type="ECO:0000259" key="1">
    <source>
        <dbReference type="Pfam" id="PF07045"/>
    </source>
</evidence>
<dbReference type="OrthoDB" id="5296554at2"/>
<dbReference type="eggNOG" id="COG5470">
    <property type="taxonomic scope" value="Bacteria"/>
</dbReference>
<dbReference type="AlphaFoldDB" id="B7K428"/>
<dbReference type="STRING" id="41431.PCC8801_3784"/>
<dbReference type="Pfam" id="PF07045">
    <property type="entry name" value="DUF1330"/>
    <property type="match status" value="1"/>
</dbReference>
<dbReference type="KEGG" id="cyp:PCC8801_3784"/>
<dbReference type="RefSeq" id="WP_012596992.1">
    <property type="nucleotide sequence ID" value="NC_011726.1"/>
</dbReference>
<dbReference type="Gene3D" id="3.30.70.100">
    <property type="match status" value="1"/>
</dbReference>
<gene>
    <name evidence="2" type="ordered locus">PCC8801_3784</name>
</gene>
<dbReference type="EMBL" id="CP001287">
    <property type="protein sequence ID" value="ACK67734.1"/>
    <property type="molecule type" value="Genomic_DNA"/>
</dbReference>
<dbReference type="InterPro" id="IPR011008">
    <property type="entry name" value="Dimeric_a/b-barrel"/>
</dbReference>
<accession>B7K428</accession>
<dbReference type="Proteomes" id="UP000008204">
    <property type="component" value="Chromosome"/>
</dbReference>
<organism evidence="2 3">
    <name type="scientific">Rippkaea orientalis (strain PCC 8801 / RF-1)</name>
    <name type="common">Cyanothece sp. (strain PCC 8801)</name>
    <dbReference type="NCBI Taxonomy" id="41431"/>
    <lineage>
        <taxon>Bacteria</taxon>
        <taxon>Bacillati</taxon>
        <taxon>Cyanobacteriota</taxon>
        <taxon>Cyanophyceae</taxon>
        <taxon>Oscillatoriophycideae</taxon>
        <taxon>Chroococcales</taxon>
        <taxon>Aphanothecaceae</taxon>
        <taxon>Rippkaea</taxon>
        <taxon>Rippkaea orientalis</taxon>
    </lineage>
</organism>
<keyword evidence="3" id="KW-1185">Reference proteome</keyword>
<proteinExistence type="predicted"/>
<evidence type="ECO:0000313" key="3">
    <source>
        <dbReference type="Proteomes" id="UP000008204"/>
    </source>
</evidence>
<sequence length="99" mass="11542">MSIEMLVALNISDEDLYQKYRDAMTPLLKTYGGVFHYDFKVSQVLKAEVNSPINRVFTISFTNEEAMNEFFSNEQYLAIKKQYFENSVTSTTIIATYER</sequence>
<protein>
    <recommendedName>
        <fullName evidence="1">DUF1330 domain-containing protein</fullName>
    </recommendedName>
</protein>
<reference evidence="3" key="1">
    <citation type="journal article" date="2011" name="MBio">
        <title>Novel metabolic attributes of the genus Cyanothece, comprising a group of unicellular nitrogen-fixing Cyanobacteria.</title>
        <authorList>
            <person name="Bandyopadhyay A."/>
            <person name="Elvitigala T."/>
            <person name="Welsh E."/>
            <person name="Stockel J."/>
            <person name="Liberton M."/>
            <person name="Min H."/>
            <person name="Sherman L.A."/>
            <person name="Pakrasi H.B."/>
        </authorList>
    </citation>
    <scope>NUCLEOTIDE SEQUENCE [LARGE SCALE GENOMIC DNA]</scope>
    <source>
        <strain evidence="3">PCC 8801</strain>
    </source>
</reference>